<accession>A0A1H2XRI3</accession>
<dbReference type="GO" id="GO:0004775">
    <property type="term" value="F:succinate-CoA ligase (ADP-forming) activity"/>
    <property type="evidence" value="ECO:0007669"/>
    <property type="project" value="TreeGrafter"/>
</dbReference>
<gene>
    <name evidence="5" type="ORF">SAMN05216287_1988</name>
</gene>
<keyword evidence="2" id="KW-0547">Nucleotide-binding</keyword>
<evidence type="ECO:0000313" key="6">
    <source>
        <dbReference type="Proteomes" id="UP000243778"/>
    </source>
</evidence>
<evidence type="ECO:0000256" key="3">
    <source>
        <dbReference type="PIRSR" id="PIRSR001553-1"/>
    </source>
</evidence>
<proteinExistence type="predicted"/>
<dbReference type="InterPro" id="IPR016102">
    <property type="entry name" value="Succinyl-CoA_synth-like"/>
</dbReference>
<evidence type="ECO:0000313" key="5">
    <source>
        <dbReference type="EMBL" id="SDW94939.1"/>
    </source>
</evidence>
<feature type="active site" description="Tele-phosphohistidine intermediate" evidence="3">
    <location>
        <position position="248"/>
    </location>
</feature>
<dbReference type="InterPro" id="IPR036291">
    <property type="entry name" value="NAD(P)-bd_dom_sf"/>
</dbReference>
<evidence type="ECO:0000256" key="1">
    <source>
        <dbReference type="ARBA" id="ARBA00022598"/>
    </source>
</evidence>
<dbReference type="RefSeq" id="WP_090227210.1">
    <property type="nucleotide sequence ID" value="NZ_FNNU01000002.1"/>
</dbReference>
<dbReference type="SUPFAM" id="SSF52210">
    <property type="entry name" value="Succinyl-CoA synthetase domains"/>
    <property type="match status" value="1"/>
</dbReference>
<feature type="domain" description="CoA-binding" evidence="4">
    <location>
        <begin position="2"/>
        <end position="99"/>
    </location>
</feature>
<dbReference type="PIRSF" id="PIRSF001553">
    <property type="entry name" value="SucCS_alpha"/>
    <property type="match status" value="1"/>
</dbReference>
<evidence type="ECO:0000256" key="2">
    <source>
        <dbReference type="ARBA" id="ARBA00022741"/>
    </source>
</evidence>
<dbReference type="PANTHER" id="PTHR11117:SF2">
    <property type="entry name" value="SUCCINATE--COA LIGASE [ADP_GDP-FORMING] SUBUNIT ALPHA, MITOCHONDRIAL"/>
    <property type="match status" value="1"/>
</dbReference>
<organism evidence="5 6">
    <name type="scientific">Pseudomonas kuykendallii</name>
    <dbReference type="NCBI Taxonomy" id="1007099"/>
    <lineage>
        <taxon>Bacteria</taxon>
        <taxon>Pseudomonadati</taxon>
        <taxon>Pseudomonadota</taxon>
        <taxon>Gammaproteobacteria</taxon>
        <taxon>Pseudomonadales</taxon>
        <taxon>Pseudomonadaceae</taxon>
        <taxon>Pseudomonas</taxon>
    </lineage>
</organism>
<sequence>MILRKQHSVLIQGITGRQGRFWSAKMQEYGTRIVGGVNPKQAGETCCDVPVFASAREAADELGGIDLSVMFIPPVSARDAAIDAIEAGVRQLVVLTEHIPAQDVMRIHAAARHHGTRIVGPNTAGIVTPGEAFAGIMPAFNRRVFMPGDIGVISRSGSLGTLICLNLVNAGFGQSAFLGIGGDPMLGTTTVEALRALQADERTRAIVIVGEIGGAMEEEAADALREVGKPVVSFIAGRASPPGKKMGHAGAIVMGDQGSYRSKRERLETGGAQVVDTPGQIADALRQALARA</sequence>
<dbReference type="Gene3D" id="3.40.50.261">
    <property type="entry name" value="Succinyl-CoA synthetase domains"/>
    <property type="match status" value="1"/>
</dbReference>
<dbReference type="GO" id="GO:0009361">
    <property type="term" value="C:succinate-CoA ligase complex (ADP-forming)"/>
    <property type="evidence" value="ECO:0007669"/>
    <property type="project" value="TreeGrafter"/>
</dbReference>
<dbReference type="PRINTS" id="PR01798">
    <property type="entry name" value="SCOASYNTHASE"/>
</dbReference>
<dbReference type="Proteomes" id="UP000243778">
    <property type="component" value="Unassembled WGS sequence"/>
</dbReference>
<keyword evidence="6" id="KW-1185">Reference proteome</keyword>
<dbReference type="GO" id="GO:0004776">
    <property type="term" value="F:succinate-CoA ligase (GDP-forming) activity"/>
    <property type="evidence" value="ECO:0007669"/>
    <property type="project" value="TreeGrafter"/>
</dbReference>
<dbReference type="SMART" id="SM00881">
    <property type="entry name" value="CoA_binding"/>
    <property type="match status" value="1"/>
</dbReference>
<evidence type="ECO:0000259" key="4">
    <source>
        <dbReference type="SMART" id="SM00881"/>
    </source>
</evidence>
<dbReference type="Gene3D" id="3.40.50.720">
    <property type="entry name" value="NAD(P)-binding Rossmann-like Domain"/>
    <property type="match status" value="1"/>
</dbReference>
<dbReference type="GO" id="GO:0006099">
    <property type="term" value="P:tricarboxylic acid cycle"/>
    <property type="evidence" value="ECO:0007669"/>
    <property type="project" value="TreeGrafter"/>
</dbReference>
<dbReference type="OrthoDB" id="9807196at2"/>
<dbReference type="InterPro" id="IPR005810">
    <property type="entry name" value="CoA_lig_alpha"/>
</dbReference>
<protein>
    <submittedName>
        <fullName evidence="5">Succinyl-CoA synthetase alpha subunit</fullName>
    </submittedName>
</protein>
<dbReference type="EMBL" id="FNNU01000002">
    <property type="protein sequence ID" value="SDW94939.1"/>
    <property type="molecule type" value="Genomic_DNA"/>
</dbReference>
<dbReference type="InterPro" id="IPR003781">
    <property type="entry name" value="CoA-bd"/>
</dbReference>
<keyword evidence="1" id="KW-0436">Ligase</keyword>
<dbReference type="Pfam" id="PF00549">
    <property type="entry name" value="Ligase_CoA"/>
    <property type="match status" value="1"/>
</dbReference>
<dbReference type="SUPFAM" id="SSF51735">
    <property type="entry name" value="NAD(P)-binding Rossmann-fold domains"/>
    <property type="match status" value="1"/>
</dbReference>
<reference evidence="6" key="1">
    <citation type="submission" date="2016-10" db="EMBL/GenBank/DDBJ databases">
        <authorList>
            <person name="Varghese N."/>
            <person name="Submissions S."/>
        </authorList>
    </citation>
    <scope>NUCLEOTIDE SEQUENCE [LARGE SCALE GENOMIC DNA]</scope>
    <source>
        <strain evidence="6">NRRL B-59562</strain>
    </source>
</reference>
<dbReference type="Pfam" id="PF02629">
    <property type="entry name" value="CoA_binding"/>
    <property type="match status" value="1"/>
</dbReference>
<dbReference type="InterPro" id="IPR005811">
    <property type="entry name" value="SUCC_ACL_C"/>
</dbReference>
<dbReference type="GO" id="GO:0000166">
    <property type="term" value="F:nucleotide binding"/>
    <property type="evidence" value="ECO:0007669"/>
    <property type="project" value="UniProtKB-KW"/>
</dbReference>
<dbReference type="AlphaFoldDB" id="A0A1H2XRI3"/>
<dbReference type="STRING" id="1007099.SAMN05216287_1988"/>
<name>A0A1H2XRI3_9PSED</name>
<dbReference type="PANTHER" id="PTHR11117">
    <property type="entry name" value="SUCCINYL-COA LIGASE SUBUNIT ALPHA"/>
    <property type="match status" value="1"/>
</dbReference>